<evidence type="ECO:0000256" key="5">
    <source>
        <dbReference type="ARBA" id="ARBA00022553"/>
    </source>
</evidence>
<feature type="domain" description="Histidine kinase" evidence="15">
    <location>
        <begin position="362"/>
        <end position="472"/>
    </location>
</feature>
<dbReference type="PANTHER" id="PTHR34220:SF11">
    <property type="entry name" value="SENSOR PROTEIN KINASE HPTS"/>
    <property type="match status" value="1"/>
</dbReference>
<dbReference type="InterPro" id="IPR003594">
    <property type="entry name" value="HATPase_dom"/>
</dbReference>
<comment type="catalytic activity">
    <reaction evidence="1">
        <text>ATP + protein L-histidine = ADP + protein N-phospho-L-histidine.</text>
        <dbReference type="EC" id="2.7.13.3"/>
    </reaction>
</comment>
<dbReference type="InterPro" id="IPR003660">
    <property type="entry name" value="HAMP_dom"/>
</dbReference>
<evidence type="ECO:0000256" key="10">
    <source>
        <dbReference type="ARBA" id="ARBA00022840"/>
    </source>
</evidence>
<evidence type="ECO:0000313" key="17">
    <source>
        <dbReference type="EMBL" id="MDT2811180.1"/>
    </source>
</evidence>
<dbReference type="InterPro" id="IPR050640">
    <property type="entry name" value="Bact_2-comp_sensor_kinase"/>
</dbReference>
<dbReference type="SUPFAM" id="SSF55874">
    <property type="entry name" value="ATPase domain of HSP90 chaperone/DNA topoisomerase II/histidine kinase"/>
    <property type="match status" value="1"/>
</dbReference>
<evidence type="ECO:0000256" key="6">
    <source>
        <dbReference type="ARBA" id="ARBA00022679"/>
    </source>
</evidence>
<dbReference type="Pfam" id="PF02518">
    <property type="entry name" value="HATPase_c"/>
    <property type="match status" value="1"/>
</dbReference>
<evidence type="ECO:0000256" key="2">
    <source>
        <dbReference type="ARBA" id="ARBA00004651"/>
    </source>
</evidence>
<dbReference type="Proteomes" id="UP001256711">
    <property type="component" value="Unassembled WGS sequence"/>
</dbReference>
<evidence type="ECO:0000256" key="12">
    <source>
        <dbReference type="ARBA" id="ARBA00023012"/>
    </source>
</evidence>
<keyword evidence="4" id="KW-1003">Cell membrane</keyword>
<dbReference type="RefSeq" id="WP_231453490.1">
    <property type="nucleotide sequence ID" value="NZ_JADMDV010000019.1"/>
</dbReference>
<evidence type="ECO:0000256" key="1">
    <source>
        <dbReference type="ARBA" id="ARBA00000085"/>
    </source>
</evidence>
<keyword evidence="8" id="KW-0547">Nucleotide-binding</keyword>
<evidence type="ECO:0000256" key="9">
    <source>
        <dbReference type="ARBA" id="ARBA00022777"/>
    </source>
</evidence>
<evidence type="ECO:0000256" key="14">
    <source>
        <dbReference type="SAM" id="Phobius"/>
    </source>
</evidence>
<evidence type="ECO:0000313" key="18">
    <source>
        <dbReference type="Proteomes" id="UP001256711"/>
    </source>
</evidence>
<evidence type="ECO:0000256" key="4">
    <source>
        <dbReference type="ARBA" id="ARBA00022475"/>
    </source>
</evidence>
<dbReference type="InterPro" id="IPR010559">
    <property type="entry name" value="Sig_transdc_His_kin_internal"/>
</dbReference>
<gene>
    <name evidence="17" type="ORF">P7H43_11885</name>
</gene>
<evidence type="ECO:0000256" key="3">
    <source>
        <dbReference type="ARBA" id="ARBA00012438"/>
    </source>
</evidence>
<keyword evidence="6" id="KW-0808">Transferase</keyword>
<dbReference type="SMART" id="SM00304">
    <property type="entry name" value="HAMP"/>
    <property type="match status" value="1"/>
</dbReference>
<reference evidence="17" key="1">
    <citation type="submission" date="2023-03" db="EMBL/GenBank/DDBJ databases">
        <authorList>
            <person name="Shen W."/>
            <person name="Cai J."/>
        </authorList>
    </citation>
    <scope>NUCLEOTIDE SEQUENCE</scope>
    <source>
        <strain evidence="17">B226-2</strain>
    </source>
</reference>
<dbReference type="AlphaFoldDB" id="A0AAW8U5H8"/>
<dbReference type="PROSITE" id="PS50885">
    <property type="entry name" value="HAMP"/>
    <property type="match status" value="1"/>
</dbReference>
<evidence type="ECO:0000259" key="15">
    <source>
        <dbReference type="PROSITE" id="PS50109"/>
    </source>
</evidence>
<keyword evidence="9 17" id="KW-0418">Kinase</keyword>
<evidence type="ECO:0000256" key="7">
    <source>
        <dbReference type="ARBA" id="ARBA00022692"/>
    </source>
</evidence>
<feature type="transmembrane region" description="Helical" evidence="14">
    <location>
        <begin position="12"/>
        <end position="32"/>
    </location>
</feature>
<dbReference type="CDD" id="cd06225">
    <property type="entry name" value="HAMP"/>
    <property type="match status" value="1"/>
</dbReference>
<dbReference type="PANTHER" id="PTHR34220">
    <property type="entry name" value="SENSOR HISTIDINE KINASE YPDA"/>
    <property type="match status" value="1"/>
</dbReference>
<dbReference type="EMBL" id="JARQBJ010000006">
    <property type="protein sequence ID" value="MDT2811180.1"/>
    <property type="molecule type" value="Genomic_DNA"/>
</dbReference>
<comment type="caution">
    <text evidence="17">The sequence shown here is derived from an EMBL/GenBank/DDBJ whole genome shotgun (WGS) entry which is preliminary data.</text>
</comment>
<dbReference type="SUPFAM" id="SSF158472">
    <property type="entry name" value="HAMP domain-like"/>
    <property type="match status" value="1"/>
</dbReference>
<evidence type="ECO:0000256" key="11">
    <source>
        <dbReference type="ARBA" id="ARBA00022989"/>
    </source>
</evidence>
<evidence type="ECO:0000259" key="16">
    <source>
        <dbReference type="PROSITE" id="PS50885"/>
    </source>
</evidence>
<dbReference type="EC" id="2.7.13.3" evidence="3"/>
<dbReference type="SMART" id="SM00387">
    <property type="entry name" value="HATPase_c"/>
    <property type="match status" value="1"/>
</dbReference>
<dbReference type="PROSITE" id="PS50109">
    <property type="entry name" value="HIS_KIN"/>
    <property type="match status" value="1"/>
</dbReference>
<dbReference type="GO" id="GO:0000155">
    <property type="term" value="F:phosphorelay sensor kinase activity"/>
    <property type="evidence" value="ECO:0007669"/>
    <property type="project" value="InterPro"/>
</dbReference>
<keyword evidence="10" id="KW-0067">ATP-binding</keyword>
<dbReference type="InterPro" id="IPR036890">
    <property type="entry name" value="HATPase_C_sf"/>
</dbReference>
<feature type="transmembrane region" description="Helical" evidence="14">
    <location>
        <begin position="176"/>
        <end position="194"/>
    </location>
</feature>
<evidence type="ECO:0000256" key="13">
    <source>
        <dbReference type="ARBA" id="ARBA00023136"/>
    </source>
</evidence>
<name>A0AAW8U5H8_9ENTE</name>
<proteinExistence type="predicted"/>
<dbReference type="GO" id="GO:0005886">
    <property type="term" value="C:plasma membrane"/>
    <property type="evidence" value="ECO:0007669"/>
    <property type="project" value="UniProtKB-SubCell"/>
</dbReference>
<dbReference type="Pfam" id="PF06580">
    <property type="entry name" value="His_kinase"/>
    <property type="match status" value="1"/>
</dbReference>
<protein>
    <recommendedName>
        <fullName evidence="3">histidine kinase</fullName>
        <ecNumber evidence="3">2.7.13.3</ecNumber>
    </recommendedName>
</protein>
<keyword evidence="13 14" id="KW-0472">Membrane</keyword>
<accession>A0AAW8U5H8</accession>
<keyword evidence="11 14" id="KW-1133">Transmembrane helix</keyword>
<feature type="domain" description="HAMP" evidence="16">
    <location>
        <begin position="203"/>
        <end position="255"/>
    </location>
</feature>
<sequence length="476" mass="54860">MKPQSIRQIFSRANRLMIFLALIPLLTSIFLYSRQLYIYQKTITNIQDANSITSDVDRHVLESMWDLVTGQTPLNEYKKKTVLEELREKIRHIHTNTTTQEESNILAVTNRTIDTLQNYEDQLIKNIENERPNAENESIMNQVDSVTQLLSEILQDFVRVEIGVASDKNKEMVRSIILLTILEMIILLVTFLLIQKSNRLLRAKIETPINELSKMATEFAQGNLNYRLPVPEAYELATLTKSMNTMADDLNIQLEENALKQYHLAQSEIRVLQAQITPHFIYNSLDAIVTLIDQEQYSEATEMTYALSDFFRISLSKGKDWVTLQTELRHVHDYLKILKIRYGSMLNYKISADESLYESMVLKMILQPIIENAIYHGTKFVRRVGEVKVEVSEFGDRIQYVVTDNGQGITPERLKEIRLELAKGVDSDFSVGYGLYNVNKRLLLYYGYDASLTIDSTYLSGTVVTIRVPKKKGAYL</sequence>
<dbReference type="Gene3D" id="6.10.340.10">
    <property type="match status" value="1"/>
</dbReference>
<dbReference type="Pfam" id="PF00672">
    <property type="entry name" value="HAMP"/>
    <property type="match status" value="1"/>
</dbReference>
<organism evidence="17 18">
    <name type="scientific">Enterococcus asini</name>
    <dbReference type="NCBI Taxonomy" id="57732"/>
    <lineage>
        <taxon>Bacteria</taxon>
        <taxon>Bacillati</taxon>
        <taxon>Bacillota</taxon>
        <taxon>Bacilli</taxon>
        <taxon>Lactobacillales</taxon>
        <taxon>Enterococcaceae</taxon>
        <taxon>Enterococcus</taxon>
    </lineage>
</organism>
<dbReference type="Gene3D" id="3.30.565.10">
    <property type="entry name" value="Histidine kinase-like ATPase, C-terminal domain"/>
    <property type="match status" value="1"/>
</dbReference>
<comment type="subcellular location">
    <subcellularLocation>
        <location evidence="2">Cell membrane</location>
        <topology evidence="2">Multi-pass membrane protein</topology>
    </subcellularLocation>
</comment>
<keyword evidence="5" id="KW-0597">Phosphoprotein</keyword>
<dbReference type="GO" id="GO:0005524">
    <property type="term" value="F:ATP binding"/>
    <property type="evidence" value="ECO:0007669"/>
    <property type="project" value="UniProtKB-KW"/>
</dbReference>
<keyword evidence="7 14" id="KW-0812">Transmembrane</keyword>
<dbReference type="InterPro" id="IPR005467">
    <property type="entry name" value="His_kinase_dom"/>
</dbReference>
<keyword evidence="12" id="KW-0902">Two-component regulatory system</keyword>
<evidence type="ECO:0000256" key="8">
    <source>
        <dbReference type="ARBA" id="ARBA00022741"/>
    </source>
</evidence>